<gene>
    <name evidence="1" type="ORF">SAMN04489730_5770</name>
</gene>
<dbReference type="STRING" id="546364.SAMN04489730_5770"/>
<proteinExistence type="predicted"/>
<organism evidence="1 2">
    <name type="scientific">Amycolatopsis australiensis</name>
    <dbReference type="NCBI Taxonomy" id="546364"/>
    <lineage>
        <taxon>Bacteria</taxon>
        <taxon>Bacillati</taxon>
        <taxon>Actinomycetota</taxon>
        <taxon>Actinomycetes</taxon>
        <taxon>Pseudonocardiales</taxon>
        <taxon>Pseudonocardiaceae</taxon>
        <taxon>Amycolatopsis</taxon>
    </lineage>
</organism>
<dbReference type="EMBL" id="FPJG01000006">
    <property type="protein sequence ID" value="SFW83996.1"/>
    <property type="molecule type" value="Genomic_DNA"/>
</dbReference>
<dbReference type="RefSeq" id="WP_072479208.1">
    <property type="nucleotide sequence ID" value="NZ_FPJG01000006.1"/>
</dbReference>
<sequence length="150" mass="16892">MASPVRGPRSGDRRQEDRRALRLRHIAGCLSCTLTCQYCGLPVRLAGPAGHPGYGVVEEVIAGDGTAAPDLVLLHRFCRSALGRCRTRGCVLRRAHLGRATEQYETGRRPGRYQRLGVRRSPDPDLYRKHWRVAKMRYACKACRYYTGSH</sequence>
<protein>
    <submittedName>
        <fullName evidence="1">Uncharacterized protein</fullName>
    </submittedName>
</protein>
<dbReference type="Proteomes" id="UP000182740">
    <property type="component" value="Unassembled WGS sequence"/>
</dbReference>
<evidence type="ECO:0000313" key="1">
    <source>
        <dbReference type="EMBL" id="SFW83996.1"/>
    </source>
</evidence>
<dbReference type="AlphaFoldDB" id="A0A1K1SIM5"/>
<reference evidence="2" key="1">
    <citation type="submission" date="2016-11" db="EMBL/GenBank/DDBJ databases">
        <authorList>
            <person name="Varghese N."/>
            <person name="Submissions S."/>
        </authorList>
    </citation>
    <scope>NUCLEOTIDE SEQUENCE [LARGE SCALE GENOMIC DNA]</scope>
    <source>
        <strain evidence="2">DSM 44671</strain>
    </source>
</reference>
<evidence type="ECO:0000313" key="2">
    <source>
        <dbReference type="Proteomes" id="UP000182740"/>
    </source>
</evidence>
<keyword evidence="2" id="KW-1185">Reference proteome</keyword>
<name>A0A1K1SIM5_9PSEU</name>
<dbReference type="OrthoDB" id="3626140at2"/>
<accession>A0A1K1SIM5</accession>